<protein>
    <recommendedName>
        <fullName evidence="3">GOLD domain-containing protein</fullName>
    </recommendedName>
</protein>
<evidence type="ECO:0008006" key="3">
    <source>
        <dbReference type="Google" id="ProtNLM"/>
    </source>
</evidence>
<evidence type="ECO:0000256" key="1">
    <source>
        <dbReference type="SAM" id="Phobius"/>
    </source>
</evidence>
<evidence type="ECO:0000313" key="2">
    <source>
        <dbReference type="EMBL" id="SUZ98517.1"/>
    </source>
</evidence>
<sequence length="141" mass="16774">MELLKRYSISFGIAGVLLYFFTIWVEKQHENNMPHNLTAKIEEIVTIILPVKRYFEKCLDLSESQELQYGFDSQAPLSFNLHYHQKGEINYTFKEDSIDELENTFQPVKRGYYCFQWGNSGKEKVEMNYHFKILKRTSVND</sequence>
<reference evidence="2" key="1">
    <citation type="submission" date="2018-05" db="EMBL/GenBank/DDBJ databases">
        <authorList>
            <person name="Lanie J.A."/>
            <person name="Ng W.-L."/>
            <person name="Kazmierczak K.M."/>
            <person name="Andrzejewski T.M."/>
            <person name="Davidsen T.M."/>
            <person name="Wayne K.J."/>
            <person name="Tettelin H."/>
            <person name="Glass J.I."/>
            <person name="Rusch D."/>
            <person name="Podicherti R."/>
            <person name="Tsui H.-C.T."/>
            <person name="Winkler M.E."/>
        </authorList>
    </citation>
    <scope>NUCLEOTIDE SEQUENCE</scope>
</reference>
<dbReference type="EMBL" id="UINC01002611">
    <property type="protein sequence ID" value="SUZ98517.1"/>
    <property type="molecule type" value="Genomic_DNA"/>
</dbReference>
<gene>
    <name evidence="2" type="ORF">METZ01_LOCUS51371</name>
</gene>
<proteinExistence type="predicted"/>
<name>A0A381S8E7_9ZZZZ</name>
<accession>A0A381S8E7</accession>
<keyword evidence="1" id="KW-0812">Transmembrane</keyword>
<organism evidence="2">
    <name type="scientific">marine metagenome</name>
    <dbReference type="NCBI Taxonomy" id="408172"/>
    <lineage>
        <taxon>unclassified sequences</taxon>
        <taxon>metagenomes</taxon>
        <taxon>ecological metagenomes</taxon>
    </lineage>
</organism>
<feature type="transmembrane region" description="Helical" evidence="1">
    <location>
        <begin position="7"/>
        <end position="25"/>
    </location>
</feature>
<dbReference type="AlphaFoldDB" id="A0A381S8E7"/>
<keyword evidence="1" id="KW-0472">Membrane</keyword>
<keyword evidence="1" id="KW-1133">Transmembrane helix</keyword>